<dbReference type="AlphaFoldDB" id="A0A6C0LVL0"/>
<accession>A0A6C0LVL0</accession>
<name>A0A6C0LVL0_9ZZZZ</name>
<organism evidence="1">
    <name type="scientific">viral metagenome</name>
    <dbReference type="NCBI Taxonomy" id="1070528"/>
    <lineage>
        <taxon>unclassified sequences</taxon>
        <taxon>metagenomes</taxon>
        <taxon>organismal metagenomes</taxon>
    </lineage>
</organism>
<sequence>MATVIEQNIFPQYCISTRVPGMTCPALRRGLECTWAHRRDEINPNVCRRDGKCRARERCFPFTCTYIHKGETKDEYSHRLDFDPNDKKYNDLQMYEVKQHIDDCDNIIEELNEKLINSNHSNSYWKRTKASIHHLKIKRRFLSPLLEKKIVELDEWAKKEAYEDRRDKYRDQYLESLGDDDDRDW</sequence>
<reference evidence="1" key="1">
    <citation type="journal article" date="2020" name="Nature">
        <title>Giant virus diversity and host interactions through global metagenomics.</title>
        <authorList>
            <person name="Schulz F."/>
            <person name="Roux S."/>
            <person name="Paez-Espino D."/>
            <person name="Jungbluth S."/>
            <person name="Walsh D.A."/>
            <person name="Denef V.J."/>
            <person name="McMahon K.D."/>
            <person name="Konstantinidis K.T."/>
            <person name="Eloe-Fadrosh E.A."/>
            <person name="Kyrpides N.C."/>
            <person name="Woyke T."/>
        </authorList>
    </citation>
    <scope>NUCLEOTIDE SEQUENCE</scope>
    <source>
        <strain evidence="1">GVMAG-S-1016704-142</strain>
    </source>
</reference>
<proteinExistence type="predicted"/>
<dbReference type="EMBL" id="MN740566">
    <property type="protein sequence ID" value="QHU34038.1"/>
    <property type="molecule type" value="Genomic_DNA"/>
</dbReference>
<evidence type="ECO:0000313" key="1">
    <source>
        <dbReference type="EMBL" id="QHU34038.1"/>
    </source>
</evidence>
<protein>
    <submittedName>
        <fullName evidence="1">Uncharacterized protein</fullName>
    </submittedName>
</protein>